<feature type="chain" id="PRO_5046618031" evidence="1">
    <location>
        <begin position="25"/>
        <end position="178"/>
    </location>
</feature>
<accession>A0ABR3SNX2</accession>
<dbReference type="EMBL" id="JAJVDC020000088">
    <property type="protein sequence ID" value="KAL1625939.1"/>
    <property type="molecule type" value="Genomic_DNA"/>
</dbReference>
<evidence type="ECO:0000313" key="2">
    <source>
        <dbReference type="EMBL" id="KAL1625939.1"/>
    </source>
</evidence>
<sequence length="178" mass="20202">MHFQYASITSFALAIGALVPSISAFPLGETDGSANVTETSIEKRFEVLPEDCQWAQYFVGNIDCYYKWSNGQNFLNYVIQITPTGQDSDGWCEGIRDNIQGECGRRVEISGCNKDWEWKEIRNPETGEIARAHGIDMNFHWDWPWETSDDETQCVTTAIKKATCGASTIWNNGQCYKY</sequence>
<evidence type="ECO:0000256" key="1">
    <source>
        <dbReference type="SAM" id="SignalP"/>
    </source>
</evidence>
<gene>
    <name evidence="2" type="ORF">SLS56_007085</name>
</gene>
<feature type="signal peptide" evidence="1">
    <location>
        <begin position="1"/>
        <end position="24"/>
    </location>
</feature>
<comment type="caution">
    <text evidence="2">The sequence shown here is derived from an EMBL/GenBank/DDBJ whole genome shotgun (WGS) entry which is preliminary data.</text>
</comment>
<keyword evidence="3" id="KW-1185">Reference proteome</keyword>
<evidence type="ECO:0000313" key="3">
    <source>
        <dbReference type="Proteomes" id="UP001521116"/>
    </source>
</evidence>
<reference evidence="2 3" key="1">
    <citation type="submission" date="2024-02" db="EMBL/GenBank/DDBJ databases">
        <title>De novo assembly and annotation of 12 fungi associated with fruit tree decline syndrome in Ontario, Canada.</title>
        <authorList>
            <person name="Sulman M."/>
            <person name="Ellouze W."/>
            <person name="Ilyukhin E."/>
        </authorList>
    </citation>
    <scope>NUCLEOTIDE SEQUENCE [LARGE SCALE GENOMIC DNA]</scope>
    <source>
        <strain evidence="2 3">M1-105</strain>
    </source>
</reference>
<protein>
    <submittedName>
        <fullName evidence="2">Uncharacterized protein</fullName>
    </submittedName>
</protein>
<organism evidence="2 3">
    <name type="scientific">Neofusicoccum ribis</name>
    <dbReference type="NCBI Taxonomy" id="45134"/>
    <lineage>
        <taxon>Eukaryota</taxon>
        <taxon>Fungi</taxon>
        <taxon>Dikarya</taxon>
        <taxon>Ascomycota</taxon>
        <taxon>Pezizomycotina</taxon>
        <taxon>Dothideomycetes</taxon>
        <taxon>Dothideomycetes incertae sedis</taxon>
        <taxon>Botryosphaeriales</taxon>
        <taxon>Botryosphaeriaceae</taxon>
        <taxon>Neofusicoccum</taxon>
    </lineage>
</organism>
<proteinExistence type="predicted"/>
<keyword evidence="1" id="KW-0732">Signal</keyword>
<name>A0ABR3SNX2_9PEZI</name>
<dbReference type="Proteomes" id="UP001521116">
    <property type="component" value="Unassembled WGS sequence"/>
</dbReference>